<feature type="region of interest" description="Disordered" evidence="1">
    <location>
        <begin position="1457"/>
        <end position="1489"/>
    </location>
</feature>
<feature type="compositionally biased region" description="Basic and acidic residues" evidence="1">
    <location>
        <begin position="258"/>
        <end position="270"/>
    </location>
</feature>
<feature type="compositionally biased region" description="Basic and acidic residues" evidence="1">
    <location>
        <begin position="845"/>
        <end position="856"/>
    </location>
</feature>
<feature type="compositionally biased region" description="Low complexity" evidence="1">
    <location>
        <begin position="1115"/>
        <end position="1126"/>
    </location>
</feature>
<feature type="compositionally biased region" description="Polar residues" evidence="1">
    <location>
        <begin position="1127"/>
        <end position="1138"/>
    </location>
</feature>
<evidence type="ECO:0000313" key="2">
    <source>
        <dbReference type="EMBL" id="CAB9514287.1"/>
    </source>
</evidence>
<comment type="caution">
    <text evidence="2">The sequence shown here is derived from an EMBL/GenBank/DDBJ whole genome shotgun (WGS) entry which is preliminary data.</text>
</comment>
<feature type="compositionally biased region" description="Basic and acidic residues" evidence="1">
    <location>
        <begin position="16"/>
        <end position="25"/>
    </location>
</feature>
<organism evidence="2 3">
    <name type="scientific">Seminavis robusta</name>
    <dbReference type="NCBI Taxonomy" id="568900"/>
    <lineage>
        <taxon>Eukaryota</taxon>
        <taxon>Sar</taxon>
        <taxon>Stramenopiles</taxon>
        <taxon>Ochrophyta</taxon>
        <taxon>Bacillariophyta</taxon>
        <taxon>Bacillariophyceae</taxon>
        <taxon>Bacillariophycidae</taxon>
        <taxon>Naviculales</taxon>
        <taxon>Naviculaceae</taxon>
        <taxon>Seminavis</taxon>
    </lineage>
</organism>
<keyword evidence="3" id="KW-1185">Reference proteome</keyword>
<dbReference type="Proteomes" id="UP001153069">
    <property type="component" value="Unassembled WGS sequence"/>
</dbReference>
<protein>
    <submittedName>
        <fullName evidence="2">Uncharacterized protein</fullName>
    </submittedName>
</protein>
<evidence type="ECO:0000256" key="1">
    <source>
        <dbReference type="SAM" id="MobiDB-lite"/>
    </source>
</evidence>
<feature type="compositionally biased region" description="Polar residues" evidence="1">
    <location>
        <begin position="1147"/>
        <end position="1171"/>
    </location>
</feature>
<feature type="region of interest" description="Disordered" evidence="1">
    <location>
        <begin position="221"/>
        <end position="273"/>
    </location>
</feature>
<sequence>MFSSFVPSVFRRRRRDGGSTDHGEDGNGSPKSGKRTSKGLFRVGKSSHKNQEVRASTAKILHHQEEHPSTGDAAGGDLHSEARNPTAILTKGTMEESGVEVVLPCASQCLDETVGEDEDNVEIELLPSSSSPTTTGTSEESPEIEEDDKAPFVMEAAEAMSLDEDTYLNGESTGCTTGSMTTSDNLRQDDDDDHRSYFSAQSNHSSVGSLHVAELVLGASSSSTSLGDDDESLLSPSLEGIPMSRPLSTRDDDEYEEEIVRQKTPEEKKPNPQKLNCLPWTNCVCENNTYDDNRLWLPGCQGQQRQQHPQPPIPAIQRMETSVLEALADGSGSYEEYRIPLLSTSSTFLNQNDYNDNPLQMTMSPQSITRSRCKEDDCSSLERDAMQQASDTPTTMDVEEEDELFYSVRDWDASTRRRDRPLFDVRELVHLGSDHGREGSRATHGRRSTIYHDSHSGVVDESLFTSCRQFDMVVETMEESSEQQQRLPTIDSAVEDEIMSRQNSLPSPAVSSIRSLLVGSLPMDPQDTPSVSIHASHVHSSDDDIIEPSPSPSVSCSRSLAVGEIPDRNNKQADGVVMQTQTRVTQVKSVEEHEYGRFAHVKSQETADETDVVKEMQALIREITDCSDHAWGNKESELISPKTNASFEFDVDDFVDTDILVHRSPIKHGIDFSRLNSDDCNEIDVDDLHVMSSLTYPDYGGGHQGDDLMKYSRHNDTEIDVDNWEEPDMLKVNSVKCDEVDLDAFEEMRALINEVKVIHKVIDDDARHDQIGSCDERLDAAVDAFEELRCLMQQVKSAEHQEEEMPGSANACVKPQKVHDEVATNAEGATVPVVSPEPNKVRSLGRSDDGNRMVDGCSAKDQKLTVTPDLGKIESYSEEAECQSLGSHAEVNLSAFLELIAKYKEHDVKPDRESDHAPHVATVDEECAVKVEGRECANSRRDFAGQQLEAVSPDTNRKGAKNVAGGFSEPLVSSPSPFISPQNMTPKEKNQLLVRELRHIQMQGDQRDMFHFIHDGHRSESWRQHEEEWQAQERERRLSLPILPPASSKYEFANTSDDHARRRLTIRPKSSRNLVRELKFVQTQGDEIMNSIDDKVKSWQQEESNRQLLEDVDKSLSSASSSASSSTDAMESQETGPEQVTVVDGNMNKSRQKSALRTSGNTESTHSVSESGSDRRIERADASVTIPQCEGQNPVTPISGYGQWHAPAEMIAVFEDFVRTAVVTPEQAGANSDCGTIEITVYSFLRSLASDEEEWTVSDCLEEKEDRFGYFDFDNLHDEVEEEVEEQGSVGDGVNDNVSAVSDLTLPSINSHKVTIASPTEPEPPLRKVTFPKKVAPKRSLPFQQVRLKKSFTNPPRLPQMRQAALLRMYRQQLKHVETVEEGGKSHHQVSEAPWQRVVQRCFSDKPTQGSHSELAKSEANESDNCTSRIPRKPYKTDASKCILDFDWDELDELVDDDNASGNRHPPVGLTNRNKKRTAGHLDSPMSPSDVEFLPPAVVTNPSFCPPTPNSISKSNCYYSSVSVSFLASTLREQTILDVMEEALRILRIGGILNVLDMNGEVMDRIRRQPQLEFLVFQRATAKDQERHETNTFSILEKSGLQTKFDINDSRIFHWTAIKRDRASLKAEPLTPASIEFREVSGQQSGALKTETLALGGLDQGSSPIQSPLHVADEEPKIRAGSLP</sequence>
<feature type="compositionally biased region" description="Low complexity" evidence="1">
    <location>
        <begin position="170"/>
        <end position="183"/>
    </location>
</feature>
<feature type="region of interest" description="Disordered" evidence="1">
    <location>
        <begin position="116"/>
        <end position="203"/>
    </location>
</feature>
<gene>
    <name evidence="2" type="ORF">SEMRO_644_G180460.1</name>
</gene>
<accession>A0A9N8HIT8</accession>
<evidence type="ECO:0000313" key="3">
    <source>
        <dbReference type="Proteomes" id="UP001153069"/>
    </source>
</evidence>
<dbReference type="EMBL" id="CAICTM010000643">
    <property type="protein sequence ID" value="CAB9514287.1"/>
    <property type="molecule type" value="Genomic_DNA"/>
</dbReference>
<feature type="compositionally biased region" description="Low complexity" evidence="1">
    <location>
        <begin position="123"/>
        <end position="139"/>
    </location>
</feature>
<proteinExistence type="predicted"/>
<feature type="region of interest" description="Disordered" evidence="1">
    <location>
        <begin position="1"/>
        <end position="87"/>
    </location>
</feature>
<feature type="region of interest" description="Disordered" evidence="1">
    <location>
        <begin position="1405"/>
        <end position="1431"/>
    </location>
</feature>
<feature type="region of interest" description="Disordered" evidence="1">
    <location>
        <begin position="1654"/>
        <end position="1684"/>
    </location>
</feature>
<feature type="region of interest" description="Disordered" evidence="1">
    <location>
        <begin position="1110"/>
        <end position="1178"/>
    </location>
</feature>
<reference evidence="2" key="1">
    <citation type="submission" date="2020-06" db="EMBL/GenBank/DDBJ databases">
        <authorList>
            <consortium name="Plant Systems Biology data submission"/>
        </authorList>
    </citation>
    <scope>NUCLEOTIDE SEQUENCE</scope>
    <source>
        <strain evidence="2">D6</strain>
    </source>
</reference>
<name>A0A9N8HIT8_9STRA</name>
<feature type="region of interest" description="Disordered" evidence="1">
    <location>
        <begin position="832"/>
        <end position="856"/>
    </location>
</feature>